<dbReference type="STRING" id="1097556.R4XDX7"/>
<dbReference type="VEuPathDB" id="FungiDB:TAPDE_004396"/>
<feature type="region of interest" description="Disordered" evidence="2">
    <location>
        <begin position="101"/>
        <end position="121"/>
    </location>
</feature>
<keyword evidence="1" id="KW-0175">Coiled coil</keyword>
<evidence type="ECO:0000313" key="3">
    <source>
        <dbReference type="EMBL" id="CCG84030.1"/>
    </source>
</evidence>
<evidence type="ECO:0000256" key="2">
    <source>
        <dbReference type="SAM" id="MobiDB-lite"/>
    </source>
</evidence>
<feature type="compositionally biased region" description="Polar residues" evidence="2">
    <location>
        <begin position="1"/>
        <end position="12"/>
    </location>
</feature>
<protein>
    <submittedName>
        <fullName evidence="3">Uncharacterized protein</fullName>
    </submittedName>
</protein>
<sequence length="336" mass="37332">MEGEASSQTLFKKSTRPKKATKVRLALGAAEQDEDEDFQEVFKPKKSGGFRSQITKAVPTSQVERKSIYSNDYLSELRHSTPTIPRDFSEAPIHDDLTTSIANEEEHDDAQTTVPKILDESTIRHVKEQRDIRRRAGENFIPLADALDVHKSDPADRGKRLQTEDVVDVLGGDGTEGLDGYESDSLPIGARNMRNAEARKREEMEILISERQEDGGFNAVLSSEESNDSDDEWERTQTGKTGPASARASGQKDRSQPPILTPIPTVQQSLDKLRQNVEATSKLIESKQIVINQLEQEELEIAAQEEAIKNGLQRANLAFETAQLSIGGLEVITRQP</sequence>
<proteinExistence type="predicted"/>
<dbReference type="Pfam" id="PF15458">
    <property type="entry name" value="NTR2"/>
    <property type="match status" value="1"/>
</dbReference>
<evidence type="ECO:0000256" key="1">
    <source>
        <dbReference type="SAM" id="Coils"/>
    </source>
</evidence>
<dbReference type="OrthoDB" id="429427at2759"/>
<accession>R4XDX7</accession>
<feature type="compositionally biased region" description="Basic residues" evidence="2">
    <location>
        <begin position="13"/>
        <end position="22"/>
    </location>
</feature>
<feature type="region of interest" description="Disordered" evidence="2">
    <location>
        <begin position="210"/>
        <end position="262"/>
    </location>
</feature>
<dbReference type="GO" id="GO:0071008">
    <property type="term" value="C:U2-type post-mRNA release spliceosomal complex"/>
    <property type="evidence" value="ECO:0007669"/>
    <property type="project" value="InterPro"/>
</dbReference>
<dbReference type="Proteomes" id="UP000013776">
    <property type="component" value="Unassembled WGS sequence"/>
</dbReference>
<gene>
    <name evidence="3" type="ORF">TAPDE_004396</name>
</gene>
<organism evidence="3 4">
    <name type="scientific">Taphrina deformans (strain PYCC 5710 / ATCC 11124 / CBS 356.35 / IMI 108563 / JCM 9778 / NBRC 8474)</name>
    <name type="common">Peach leaf curl fungus</name>
    <name type="synonym">Lalaria deformans</name>
    <dbReference type="NCBI Taxonomy" id="1097556"/>
    <lineage>
        <taxon>Eukaryota</taxon>
        <taxon>Fungi</taxon>
        <taxon>Dikarya</taxon>
        <taxon>Ascomycota</taxon>
        <taxon>Taphrinomycotina</taxon>
        <taxon>Taphrinomycetes</taxon>
        <taxon>Taphrinales</taxon>
        <taxon>Taphrinaceae</taxon>
        <taxon>Taphrina</taxon>
    </lineage>
</organism>
<reference evidence="3 4" key="1">
    <citation type="journal article" date="2013" name="MBio">
        <title>Genome sequencing of the plant pathogen Taphrina deformans, the causal agent of peach leaf curl.</title>
        <authorList>
            <person name="Cisse O.H."/>
            <person name="Almeida J.M.G.C.F."/>
            <person name="Fonseca A."/>
            <person name="Kumar A.A."/>
            <person name="Salojaervi J."/>
            <person name="Overmyer K."/>
            <person name="Hauser P.M."/>
            <person name="Pagni M."/>
        </authorList>
    </citation>
    <scope>NUCLEOTIDE SEQUENCE [LARGE SCALE GENOMIC DNA]</scope>
    <source>
        <strain evidence="4">PYCC 5710 / ATCC 11124 / CBS 356.35 / IMI 108563 / JCM 9778 / NBRC 8474</strain>
    </source>
</reference>
<dbReference type="InterPro" id="IPR028211">
    <property type="entry name" value="Ntr2"/>
</dbReference>
<feature type="region of interest" description="Disordered" evidence="2">
    <location>
        <begin position="1"/>
        <end position="23"/>
    </location>
</feature>
<dbReference type="EMBL" id="CAHR02000196">
    <property type="protein sequence ID" value="CCG84030.1"/>
    <property type="molecule type" value="Genomic_DNA"/>
</dbReference>
<feature type="coiled-coil region" evidence="1">
    <location>
        <begin position="277"/>
        <end position="314"/>
    </location>
</feature>
<dbReference type="GO" id="GO:0000390">
    <property type="term" value="P:spliceosomal complex disassembly"/>
    <property type="evidence" value="ECO:0007669"/>
    <property type="project" value="InterPro"/>
</dbReference>
<name>R4XDX7_TAPDE</name>
<evidence type="ECO:0000313" key="4">
    <source>
        <dbReference type="Proteomes" id="UP000013776"/>
    </source>
</evidence>
<keyword evidence="4" id="KW-1185">Reference proteome</keyword>
<comment type="caution">
    <text evidence="3">The sequence shown here is derived from an EMBL/GenBank/DDBJ whole genome shotgun (WGS) entry which is preliminary data.</text>
</comment>
<dbReference type="AlphaFoldDB" id="R4XDX7"/>